<comment type="caution">
    <text evidence="1">The sequence shown here is derived from an EMBL/GenBank/DDBJ whole genome shotgun (WGS) entry which is preliminary data.</text>
</comment>
<evidence type="ECO:0000313" key="2">
    <source>
        <dbReference type="Proteomes" id="UP001458415"/>
    </source>
</evidence>
<dbReference type="SUPFAM" id="SSF51905">
    <property type="entry name" value="FAD/NAD(P)-binding domain"/>
    <property type="match status" value="1"/>
</dbReference>
<protein>
    <submittedName>
        <fullName evidence="1">FAD-dependent oxidoreductase</fullName>
    </submittedName>
</protein>
<dbReference type="Proteomes" id="UP001458415">
    <property type="component" value="Unassembled WGS sequence"/>
</dbReference>
<feature type="non-terminal residue" evidence="1">
    <location>
        <position position="1"/>
    </location>
</feature>
<sequence>LHDRLAGAKPTERLHGCGDQENFFRQPTGPGWVLVGDAAHHKDSITARGISDAFQQVEALVEAVTGTLGGDPALLDAALARFAEDARARLVPGYEATLGAARLDPHEQRLSLLRAVQSDPELTAIYLDMVAGIASASALYTPRLLALL</sequence>
<dbReference type="InterPro" id="IPR036188">
    <property type="entry name" value="FAD/NAD-bd_sf"/>
</dbReference>
<name>A0ABV1WLW8_9ACTN</name>
<dbReference type="Gene3D" id="3.50.50.60">
    <property type="entry name" value="FAD/NAD(P)-binding domain"/>
    <property type="match status" value="1"/>
</dbReference>
<evidence type="ECO:0000313" key="1">
    <source>
        <dbReference type="EMBL" id="MER6985198.1"/>
    </source>
</evidence>
<gene>
    <name evidence="1" type="ORF">ABT317_51760</name>
</gene>
<accession>A0ABV1WLW8</accession>
<keyword evidence="2" id="KW-1185">Reference proteome</keyword>
<dbReference type="EMBL" id="JBEPCU010002276">
    <property type="protein sequence ID" value="MER6985198.1"/>
    <property type="molecule type" value="Genomic_DNA"/>
</dbReference>
<reference evidence="1 2" key="1">
    <citation type="submission" date="2024-06" db="EMBL/GenBank/DDBJ databases">
        <title>The Natural Products Discovery Center: Release of the First 8490 Sequenced Strains for Exploring Actinobacteria Biosynthetic Diversity.</title>
        <authorList>
            <person name="Kalkreuter E."/>
            <person name="Kautsar S.A."/>
            <person name="Yang D."/>
            <person name="Bader C.D."/>
            <person name="Teijaro C.N."/>
            <person name="Fluegel L."/>
            <person name="Davis C.M."/>
            <person name="Simpson J.R."/>
            <person name="Lauterbach L."/>
            <person name="Steele A.D."/>
            <person name="Gui C."/>
            <person name="Meng S."/>
            <person name="Li G."/>
            <person name="Viehrig K."/>
            <person name="Ye F."/>
            <person name="Su P."/>
            <person name="Kiefer A.F."/>
            <person name="Nichols A."/>
            <person name="Cepeda A.J."/>
            <person name="Yan W."/>
            <person name="Fan B."/>
            <person name="Jiang Y."/>
            <person name="Adhikari A."/>
            <person name="Zheng C.-J."/>
            <person name="Schuster L."/>
            <person name="Cowan T.M."/>
            <person name="Smanski M.J."/>
            <person name="Chevrette M.G."/>
            <person name="De Carvalho L.P.S."/>
            <person name="Shen B."/>
        </authorList>
    </citation>
    <scope>NUCLEOTIDE SEQUENCE [LARGE SCALE GENOMIC DNA]</scope>
    <source>
        <strain evidence="1 2">NPDC000634</strain>
    </source>
</reference>
<proteinExistence type="predicted"/>
<organism evidence="1 2">
    <name type="scientific">Streptomyces carpinensis</name>
    <dbReference type="NCBI Taxonomy" id="66369"/>
    <lineage>
        <taxon>Bacteria</taxon>
        <taxon>Bacillati</taxon>
        <taxon>Actinomycetota</taxon>
        <taxon>Actinomycetes</taxon>
        <taxon>Kitasatosporales</taxon>
        <taxon>Streptomycetaceae</taxon>
        <taxon>Streptomyces</taxon>
    </lineage>
</organism>